<protein>
    <recommendedName>
        <fullName evidence="2">DUF2963 domain-containing protein</fullName>
    </recommendedName>
</protein>
<feature type="compositionally biased region" description="Basic and acidic residues" evidence="1">
    <location>
        <begin position="183"/>
        <end position="198"/>
    </location>
</feature>
<dbReference type="Proteomes" id="UP000013941">
    <property type="component" value="Chromosome"/>
</dbReference>
<accession>R4RYQ5</accession>
<keyword evidence="4" id="KW-1185">Reference proteome</keyword>
<evidence type="ECO:0000256" key="1">
    <source>
        <dbReference type="SAM" id="MobiDB-lite"/>
    </source>
</evidence>
<dbReference type="InterPro" id="IPR021348">
    <property type="entry name" value="DUF2963"/>
</dbReference>
<evidence type="ECO:0000313" key="4">
    <source>
        <dbReference type="Proteomes" id="UP000013941"/>
    </source>
</evidence>
<dbReference type="KEGG" id="nzs:SLY_1116"/>
<dbReference type="HOGENOM" id="CLU_1377457_0_0_14"/>
<dbReference type="PATRIC" id="fig|980422.3.peg.1024"/>
<organism evidence="3 4">
    <name type="scientific">Strawberry lethal yellows phytoplasma (CPA) str. NZSb11</name>
    <dbReference type="NCBI Taxonomy" id="980422"/>
    <lineage>
        <taxon>Bacteria</taxon>
        <taxon>Bacillati</taxon>
        <taxon>Mycoplasmatota</taxon>
        <taxon>Mollicutes</taxon>
        <taxon>Acholeplasmatales</taxon>
        <taxon>Acholeplasmataceae</taxon>
        <taxon>Candidatus Phytoplasma</taxon>
        <taxon>16SrXII (Stolbur group)</taxon>
    </lineage>
</organism>
<proteinExistence type="predicted"/>
<evidence type="ECO:0000313" key="3">
    <source>
        <dbReference type="EMBL" id="AGL91022.1"/>
    </source>
</evidence>
<feature type="domain" description="DUF2963" evidence="2">
    <location>
        <begin position="111"/>
        <end position="153"/>
    </location>
</feature>
<gene>
    <name evidence="3" type="ORF">SLY_1116</name>
</gene>
<name>R4RYQ5_PHYAS</name>
<reference evidence="3 4" key="1">
    <citation type="journal article" date="2013" name="BMC Genomics">
        <title>Comparison of the complete genome sequence of two closely related isolates of 'Candidatus Phytoplasma australiense' reveals genome plasticity.</title>
        <authorList>
            <person name="Andersen M.T."/>
            <person name="Liefting L.W."/>
            <person name="Havukkala I."/>
            <person name="Beever R.E."/>
        </authorList>
    </citation>
    <scope>NUCLEOTIDE SEQUENCE [LARGE SCALE GENOMIC DNA]</scope>
    <source>
        <strain evidence="3 4">NZSb11</strain>
    </source>
</reference>
<evidence type="ECO:0000259" key="2">
    <source>
        <dbReference type="Pfam" id="PF11178"/>
    </source>
</evidence>
<dbReference type="AlphaFoldDB" id="R4RYQ5"/>
<feature type="domain" description="DUF2963" evidence="2">
    <location>
        <begin position="154"/>
        <end position="197"/>
    </location>
</feature>
<dbReference type="EMBL" id="CP002548">
    <property type="protein sequence ID" value="AGL91022.1"/>
    <property type="molecule type" value="Genomic_DNA"/>
</dbReference>
<dbReference type="Pfam" id="PF11178">
    <property type="entry name" value="DUF2963"/>
    <property type="match status" value="2"/>
</dbReference>
<feature type="region of interest" description="Disordered" evidence="1">
    <location>
        <begin position="172"/>
        <end position="198"/>
    </location>
</feature>
<sequence length="198" mass="23728">MMLQLIQYWSPEAIIYLLDVINEALERLPEEQQFFRANRTLENILKTTVSVFARTRSEGNTRRALINKEDLKKAYKMIISQDIQDVNVLNEIENSNEKNNQSNTTINPDKSKRIREYDLKKQLIKSTYCKDGTHNTFIYEYDPQTRNKIKYTQYQPDGIKLDYIEDFDPKTRKKTKHTQYKANGERDYIKEYDHKQEK</sequence>